<evidence type="ECO:0000256" key="2">
    <source>
        <dbReference type="SAM" id="Phobius"/>
    </source>
</evidence>
<feature type="transmembrane region" description="Helical" evidence="2">
    <location>
        <begin position="74"/>
        <end position="92"/>
    </location>
</feature>
<sequence length="131" mass="14576">MENPPDQKDSSKEMLQPSSSSSSRRSRANGGLLTMPFIIGNEAFEKVASYGLLQNMILYLMSDYRLGVAKAQTVLFMWVAATNFLPLVGAFLSDSYLGRFLTIAVASLSGFLFSMIELDFTFVDNKKRILQ</sequence>
<proteinExistence type="predicted"/>
<protein>
    <submittedName>
        <fullName evidence="4">Protein NRT1/ PTR FAMILY 1.1-like</fullName>
    </submittedName>
</protein>
<dbReference type="RefSeq" id="XP_010468206.1">
    <property type="nucleotide sequence ID" value="XM_010469904.1"/>
</dbReference>
<dbReference type="GeneID" id="104748228"/>
<evidence type="ECO:0000313" key="3">
    <source>
        <dbReference type="Proteomes" id="UP000694864"/>
    </source>
</evidence>
<name>A0ABM0WAQ9_CAMSA</name>
<feature type="compositionally biased region" description="Basic and acidic residues" evidence="1">
    <location>
        <begin position="1"/>
        <end position="12"/>
    </location>
</feature>
<feature type="transmembrane region" description="Helical" evidence="2">
    <location>
        <begin position="98"/>
        <end position="118"/>
    </location>
</feature>
<dbReference type="Gene3D" id="1.20.1250.20">
    <property type="entry name" value="MFS general substrate transporter like domains"/>
    <property type="match status" value="1"/>
</dbReference>
<dbReference type="InterPro" id="IPR036259">
    <property type="entry name" value="MFS_trans_sf"/>
</dbReference>
<gene>
    <name evidence="4" type="primary">LOC104748228</name>
</gene>
<keyword evidence="3" id="KW-1185">Reference proteome</keyword>
<feature type="region of interest" description="Disordered" evidence="1">
    <location>
        <begin position="1"/>
        <end position="28"/>
    </location>
</feature>
<evidence type="ECO:0000256" key="1">
    <source>
        <dbReference type="SAM" id="MobiDB-lite"/>
    </source>
</evidence>
<reference evidence="4" key="2">
    <citation type="submission" date="2025-08" db="UniProtKB">
        <authorList>
            <consortium name="RefSeq"/>
        </authorList>
    </citation>
    <scope>IDENTIFICATION</scope>
    <source>
        <tissue evidence="4">Leaf</tissue>
    </source>
</reference>
<keyword evidence="2" id="KW-1133">Transmembrane helix</keyword>
<dbReference type="PANTHER" id="PTHR11654">
    <property type="entry name" value="OLIGOPEPTIDE TRANSPORTER-RELATED"/>
    <property type="match status" value="1"/>
</dbReference>
<accession>A0ABM0WAQ9</accession>
<keyword evidence="2" id="KW-0472">Membrane</keyword>
<organism evidence="3 4">
    <name type="scientific">Camelina sativa</name>
    <name type="common">False flax</name>
    <name type="synonym">Myagrum sativum</name>
    <dbReference type="NCBI Taxonomy" id="90675"/>
    <lineage>
        <taxon>Eukaryota</taxon>
        <taxon>Viridiplantae</taxon>
        <taxon>Streptophyta</taxon>
        <taxon>Embryophyta</taxon>
        <taxon>Tracheophyta</taxon>
        <taxon>Spermatophyta</taxon>
        <taxon>Magnoliopsida</taxon>
        <taxon>eudicotyledons</taxon>
        <taxon>Gunneridae</taxon>
        <taxon>Pentapetalae</taxon>
        <taxon>rosids</taxon>
        <taxon>malvids</taxon>
        <taxon>Brassicales</taxon>
        <taxon>Brassicaceae</taxon>
        <taxon>Camelineae</taxon>
        <taxon>Camelina</taxon>
    </lineage>
</organism>
<dbReference type="Proteomes" id="UP000694864">
    <property type="component" value="Chromosome 15"/>
</dbReference>
<reference evidence="3" key="1">
    <citation type="journal article" date="2014" name="Nat. Commun.">
        <title>The emerging biofuel crop Camelina sativa retains a highly undifferentiated hexaploid genome structure.</title>
        <authorList>
            <person name="Kagale S."/>
            <person name="Koh C."/>
            <person name="Nixon J."/>
            <person name="Bollina V."/>
            <person name="Clarke W.E."/>
            <person name="Tuteja R."/>
            <person name="Spillane C."/>
            <person name="Robinson S.J."/>
            <person name="Links M.G."/>
            <person name="Clarke C."/>
            <person name="Higgins E.E."/>
            <person name="Huebert T."/>
            <person name="Sharpe A.G."/>
            <person name="Parkin I.A."/>
        </authorList>
    </citation>
    <scope>NUCLEOTIDE SEQUENCE [LARGE SCALE GENOMIC DNA]</scope>
    <source>
        <strain evidence="3">cv. DH55</strain>
    </source>
</reference>
<keyword evidence="2" id="KW-0812">Transmembrane</keyword>
<evidence type="ECO:0000313" key="4">
    <source>
        <dbReference type="RefSeq" id="XP_010468206.1"/>
    </source>
</evidence>